<protein>
    <submittedName>
        <fullName evidence="5">AraC family transcriptional regulator</fullName>
    </submittedName>
</protein>
<dbReference type="InterPro" id="IPR050204">
    <property type="entry name" value="AraC_XylS_family_regulators"/>
</dbReference>
<keyword evidence="2" id="KW-0238">DNA-binding</keyword>
<comment type="caution">
    <text evidence="5">The sequence shown here is derived from an EMBL/GenBank/DDBJ whole genome shotgun (WGS) entry which is preliminary data.</text>
</comment>
<gene>
    <name evidence="5" type="ORF">EHQ64_07560</name>
</gene>
<evidence type="ECO:0000313" key="5">
    <source>
        <dbReference type="EMBL" id="TGL62759.1"/>
    </source>
</evidence>
<dbReference type="RefSeq" id="WP_135648884.1">
    <property type="nucleotide sequence ID" value="NZ_RQGF01000015.1"/>
</dbReference>
<keyword evidence="3" id="KW-0804">Transcription</keyword>
<dbReference type="OrthoDB" id="323290at2"/>
<dbReference type="SMART" id="SM00342">
    <property type="entry name" value="HTH_ARAC"/>
    <property type="match status" value="1"/>
</dbReference>
<dbReference type="GO" id="GO:0043565">
    <property type="term" value="F:sequence-specific DNA binding"/>
    <property type="evidence" value="ECO:0007669"/>
    <property type="project" value="InterPro"/>
</dbReference>
<dbReference type="Pfam" id="PF12833">
    <property type="entry name" value="HTH_18"/>
    <property type="match status" value="1"/>
</dbReference>
<dbReference type="Proteomes" id="UP000297762">
    <property type="component" value="Unassembled WGS sequence"/>
</dbReference>
<evidence type="ECO:0000256" key="2">
    <source>
        <dbReference type="ARBA" id="ARBA00023125"/>
    </source>
</evidence>
<reference evidence="5" key="1">
    <citation type="journal article" date="2019" name="PLoS Negl. Trop. Dis.">
        <title>Revisiting the worldwide diversity of Leptospira species in the environment.</title>
        <authorList>
            <person name="Vincent A.T."/>
            <person name="Schiettekatte O."/>
            <person name="Bourhy P."/>
            <person name="Veyrier F.J."/>
            <person name="Picardeau M."/>
        </authorList>
    </citation>
    <scope>NUCLEOTIDE SEQUENCE [LARGE SCALE GENOMIC DNA]</scope>
    <source>
        <strain evidence="5">201702455</strain>
    </source>
</reference>
<evidence type="ECO:0000259" key="4">
    <source>
        <dbReference type="PROSITE" id="PS01124"/>
    </source>
</evidence>
<proteinExistence type="predicted"/>
<keyword evidence="1" id="KW-0805">Transcription regulation</keyword>
<dbReference type="PANTHER" id="PTHR46796">
    <property type="entry name" value="HTH-TYPE TRANSCRIPTIONAL ACTIVATOR RHAS-RELATED"/>
    <property type="match status" value="1"/>
</dbReference>
<dbReference type="SUPFAM" id="SSF46689">
    <property type="entry name" value="Homeodomain-like"/>
    <property type="match status" value="1"/>
</dbReference>
<dbReference type="PANTHER" id="PTHR46796:SF13">
    <property type="entry name" value="HTH-TYPE TRANSCRIPTIONAL ACTIVATOR RHAS"/>
    <property type="match status" value="1"/>
</dbReference>
<sequence>MKTDLNKPRGIIKSIAGENWSLTRSAPSLGLSFFVEHYWSVRWDMRESGPMVQENLPHPSVHLVFEKENTKIFGVVSGRFSQTLKEEGFVFGIKFRPGAFFPFYKRSLSEITDKTIRIEEVFGVPTKPLEDEVFSLQSESELVQFAENFLYDRLPEEDETITWINELTEKVSNDRNILKVEDLVKISGSSIRALQRVFNQYVGVSPKWIINRYRMFEALDRITKDMDWVEFALELGYFDQAHFIKDFKRMIGKSPEEYAKGIGL</sequence>
<name>A0A4V3JS02_9LEPT</name>
<organism evidence="5 6">
    <name type="scientific">Leptospira sarikeiensis</name>
    <dbReference type="NCBI Taxonomy" id="2484943"/>
    <lineage>
        <taxon>Bacteria</taxon>
        <taxon>Pseudomonadati</taxon>
        <taxon>Spirochaetota</taxon>
        <taxon>Spirochaetia</taxon>
        <taxon>Leptospirales</taxon>
        <taxon>Leptospiraceae</taxon>
        <taxon>Leptospira</taxon>
    </lineage>
</organism>
<dbReference type="InterPro" id="IPR046532">
    <property type="entry name" value="DUF6597"/>
</dbReference>
<dbReference type="InterPro" id="IPR009057">
    <property type="entry name" value="Homeodomain-like_sf"/>
</dbReference>
<accession>A0A4V3JS02</accession>
<evidence type="ECO:0000256" key="3">
    <source>
        <dbReference type="ARBA" id="ARBA00023163"/>
    </source>
</evidence>
<feature type="domain" description="HTH araC/xylS-type" evidence="4">
    <location>
        <begin position="158"/>
        <end position="261"/>
    </location>
</feature>
<evidence type="ECO:0000313" key="6">
    <source>
        <dbReference type="Proteomes" id="UP000297762"/>
    </source>
</evidence>
<dbReference type="InterPro" id="IPR018060">
    <property type="entry name" value="HTH_AraC"/>
</dbReference>
<dbReference type="EMBL" id="RQGF01000015">
    <property type="protein sequence ID" value="TGL62759.1"/>
    <property type="molecule type" value="Genomic_DNA"/>
</dbReference>
<dbReference type="Gene3D" id="1.10.10.60">
    <property type="entry name" value="Homeodomain-like"/>
    <property type="match status" value="1"/>
</dbReference>
<keyword evidence="6" id="KW-1185">Reference proteome</keyword>
<dbReference type="PROSITE" id="PS01124">
    <property type="entry name" value="HTH_ARAC_FAMILY_2"/>
    <property type="match status" value="1"/>
</dbReference>
<dbReference type="GO" id="GO:0003700">
    <property type="term" value="F:DNA-binding transcription factor activity"/>
    <property type="evidence" value="ECO:0007669"/>
    <property type="project" value="InterPro"/>
</dbReference>
<evidence type="ECO:0000256" key="1">
    <source>
        <dbReference type="ARBA" id="ARBA00023015"/>
    </source>
</evidence>
<dbReference type="Pfam" id="PF20240">
    <property type="entry name" value="DUF6597"/>
    <property type="match status" value="1"/>
</dbReference>
<dbReference type="AlphaFoldDB" id="A0A4V3JS02"/>